<dbReference type="InterPro" id="IPR000160">
    <property type="entry name" value="GGDEF_dom"/>
</dbReference>
<dbReference type="OrthoDB" id="9812260at2"/>
<dbReference type="InterPro" id="IPR029787">
    <property type="entry name" value="Nucleotide_cyclase"/>
</dbReference>
<feature type="transmembrane region" description="Helical" evidence="6">
    <location>
        <begin position="21"/>
        <end position="43"/>
    </location>
</feature>
<accession>A0A2B8B3L3</accession>
<evidence type="ECO:0000313" key="9">
    <source>
        <dbReference type="Proteomes" id="UP000225379"/>
    </source>
</evidence>
<dbReference type="Pfam" id="PF00990">
    <property type="entry name" value="GGDEF"/>
    <property type="match status" value="1"/>
</dbReference>
<dbReference type="CDD" id="cd12915">
    <property type="entry name" value="PDC2_DGC_like"/>
    <property type="match status" value="1"/>
</dbReference>
<name>A0A2B8B3L3_9PROT</name>
<evidence type="ECO:0000256" key="3">
    <source>
        <dbReference type="ARBA" id="ARBA00022692"/>
    </source>
</evidence>
<evidence type="ECO:0000313" key="8">
    <source>
        <dbReference type="EMBL" id="PGH55864.1"/>
    </source>
</evidence>
<dbReference type="InterPro" id="IPR043128">
    <property type="entry name" value="Rev_trsase/Diguanyl_cyclase"/>
</dbReference>
<dbReference type="EMBL" id="PDKW01000042">
    <property type="protein sequence ID" value="PGH55864.1"/>
    <property type="molecule type" value="Genomic_DNA"/>
</dbReference>
<dbReference type="RefSeq" id="WP_098738577.1">
    <property type="nucleotide sequence ID" value="NZ_PDKW01000042.1"/>
</dbReference>
<dbReference type="PANTHER" id="PTHR46663:SF2">
    <property type="entry name" value="GGDEF DOMAIN-CONTAINING PROTEIN"/>
    <property type="match status" value="1"/>
</dbReference>
<dbReference type="Proteomes" id="UP000225379">
    <property type="component" value="Unassembled WGS sequence"/>
</dbReference>
<comment type="subcellular location">
    <subcellularLocation>
        <location evidence="1">Cell membrane</location>
        <topology evidence="1">Multi-pass membrane protein</topology>
    </subcellularLocation>
</comment>
<protein>
    <submittedName>
        <fullName evidence="8">GGDEF domain-containing protein</fullName>
    </submittedName>
</protein>
<dbReference type="InterPro" id="IPR033479">
    <property type="entry name" value="dCache_1"/>
</dbReference>
<evidence type="ECO:0000256" key="4">
    <source>
        <dbReference type="ARBA" id="ARBA00022989"/>
    </source>
</evidence>
<dbReference type="Gene3D" id="3.30.450.20">
    <property type="entry name" value="PAS domain"/>
    <property type="match status" value="2"/>
</dbReference>
<dbReference type="SMART" id="SM00267">
    <property type="entry name" value="GGDEF"/>
    <property type="match status" value="1"/>
</dbReference>
<comment type="caution">
    <text evidence="8">The sequence shown here is derived from an EMBL/GenBank/DDBJ whole genome shotgun (WGS) entry which is preliminary data.</text>
</comment>
<dbReference type="InterPro" id="IPR052163">
    <property type="entry name" value="DGC-Regulatory_Protein"/>
</dbReference>
<evidence type="ECO:0000256" key="5">
    <source>
        <dbReference type="ARBA" id="ARBA00023136"/>
    </source>
</evidence>
<keyword evidence="2" id="KW-1003">Cell membrane</keyword>
<sequence length="547" mass="58455">MFIGSVKKSIMNIWGGMGLRVRLEIFIVTAFLPLVGLVLSLYLQQWNADIEHARQRVLMLAEQGASQQADAIARVRETLQTLALISEVRGDGAEDCGPPLRRAMAFQPWSTGFAVADPDGRILCRTGLGNSPVTTVADQDYVMLALATKSFSTSNFRIGRASGKPLLAAALPLLNEDGTVKAVLLTGLDLKWLGDLTREAAEAPGTTVTLFDAQGTILAREPGPGALVGRHVADHPVTRAIFQADRGIVEGPGFAEQPRIIGFAKLTDTGGRIAVGVPRDLVLDEVNRKIMWGIAILAGVVATIVAGVWFLLDVLVLRGLRDLQRSATDLSAGRIDSVSKNAAAGFRTREMGNAAQAIHDMGATLHGFAYKDQLTALGNRRYLEARVRELADLPPGRRPTVAALCIDLDGFKPVNDRHGHHVGDAVLAEVGRRLLNCVRDGDEVIRLGGDEFVVCLALPQADWLTPQEVAARIIASLSAPMRLEQAEIGIGCSIGMALWPVDDTDFDTVLRYADQALYAAKRNGRGQVGLHGRPVTASVDAAGAGSA</sequence>
<organism evidence="8 9">
    <name type="scientific">Azospirillum palustre</name>
    <dbReference type="NCBI Taxonomy" id="2044885"/>
    <lineage>
        <taxon>Bacteria</taxon>
        <taxon>Pseudomonadati</taxon>
        <taxon>Pseudomonadota</taxon>
        <taxon>Alphaproteobacteria</taxon>
        <taxon>Rhodospirillales</taxon>
        <taxon>Azospirillaceae</taxon>
        <taxon>Azospirillum</taxon>
    </lineage>
</organism>
<dbReference type="CDD" id="cd01949">
    <property type="entry name" value="GGDEF"/>
    <property type="match status" value="1"/>
</dbReference>
<dbReference type="Gene3D" id="3.30.70.270">
    <property type="match status" value="1"/>
</dbReference>
<reference evidence="9" key="1">
    <citation type="submission" date="2017-10" db="EMBL/GenBank/DDBJ databases">
        <authorList>
            <person name="Kravchenko I.K."/>
            <person name="Grouzdev D.S."/>
        </authorList>
    </citation>
    <scope>NUCLEOTIDE SEQUENCE [LARGE SCALE GENOMIC DNA]</scope>
    <source>
        <strain evidence="9">B2</strain>
    </source>
</reference>
<dbReference type="PROSITE" id="PS50887">
    <property type="entry name" value="GGDEF"/>
    <property type="match status" value="1"/>
</dbReference>
<evidence type="ECO:0000256" key="2">
    <source>
        <dbReference type="ARBA" id="ARBA00022475"/>
    </source>
</evidence>
<gene>
    <name evidence="8" type="ORF">CRT60_21675</name>
</gene>
<dbReference type="PANTHER" id="PTHR46663">
    <property type="entry name" value="DIGUANYLATE CYCLASE DGCT-RELATED"/>
    <property type="match status" value="1"/>
</dbReference>
<evidence type="ECO:0000256" key="6">
    <source>
        <dbReference type="SAM" id="Phobius"/>
    </source>
</evidence>
<evidence type="ECO:0000256" key="1">
    <source>
        <dbReference type="ARBA" id="ARBA00004651"/>
    </source>
</evidence>
<dbReference type="NCBIfam" id="TIGR00254">
    <property type="entry name" value="GGDEF"/>
    <property type="match status" value="1"/>
</dbReference>
<feature type="transmembrane region" description="Helical" evidence="6">
    <location>
        <begin position="290"/>
        <end position="316"/>
    </location>
</feature>
<dbReference type="SUPFAM" id="SSF55073">
    <property type="entry name" value="Nucleotide cyclase"/>
    <property type="match status" value="1"/>
</dbReference>
<keyword evidence="5 6" id="KW-0472">Membrane</keyword>
<dbReference type="AlphaFoldDB" id="A0A2B8B3L3"/>
<feature type="domain" description="GGDEF" evidence="7">
    <location>
        <begin position="399"/>
        <end position="533"/>
    </location>
</feature>
<keyword evidence="3 6" id="KW-0812">Transmembrane</keyword>
<dbReference type="Pfam" id="PF02743">
    <property type="entry name" value="dCache_1"/>
    <property type="match status" value="1"/>
</dbReference>
<keyword evidence="4 6" id="KW-1133">Transmembrane helix</keyword>
<proteinExistence type="predicted"/>
<dbReference type="GO" id="GO:0005886">
    <property type="term" value="C:plasma membrane"/>
    <property type="evidence" value="ECO:0007669"/>
    <property type="project" value="UniProtKB-SubCell"/>
</dbReference>
<keyword evidence="9" id="KW-1185">Reference proteome</keyword>
<evidence type="ECO:0000259" key="7">
    <source>
        <dbReference type="PROSITE" id="PS50887"/>
    </source>
</evidence>